<evidence type="ECO:0000313" key="2">
    <source>
        <dbReference type="Proteomes" id="UP001295684"/>
    </source>
</evidence>
<evidence type="ECO:0000313" key="1">
    <source>
        <dbReference type="EMBL" id="CAI2385377.1"/>
    </source>
</evidence>
<keyword evidence="2" id="KW-1185">Reference proteome</keyword>
<name>A0AAD1Y685_EUPCR</name>
<reference evidence="1" key="1">
    <citation type="submission" date="2023-07" db="EMBL/GenBank/DDBJ databases">
        <authorList>
            <consortium name="AG Swart"/>
            <person name="Singh M."/>
            <person name="Singh A."/>
            <person name="Seah K."/>
            <person name="Emmerich C."/>
        </authorList>
    </citation>
    <scope>NUCLEOTIDE SEQUENCE</scope>
    <source>
        <strain evidence="1">DP1</strain>
    </source>
</reference>
<dbReference type="AlphaFoldDB" id="A0AAD1Y685"/>
<dbReference type="Proteomes" id="UP001295684">
    <property type="component" value="Unassembled WGS sequence"/>
</dbReference>
<gene>
    <name evidence="1" type="ORF">ECRASSUSDP1_LOCUS26936</name>
</gene>
<sequence>MVKTAYPAMLKSFGKAHILVATFLCFIPLSHSIYLGHFSWKVGKLPRLIHHDQKYMKYMYNKSYREKFLFQPALNWYPDQYNVKVARNARQLRKGRKLN</sequence>
<accession>A0AAD1Y685</accession>
<organism evidence="1 2">
    <name type="scientific">Euplotes crassus</name>
    <dbReference type="NCBI Taxonomy" id="5936"/>
    <lineage>
        <taxon>Eukaryota</taxon>
        <taxon>Sar</taxon>
        <taxon>Alveolata</taxon>
        <taxon>Ciliophora</taxon>
        <taxon>Intramacronucleata</taxon>
        <taxon>Spirotrichea</taxon>
        <taxon>Hypotrichia</taxon>
        <taxon>Euplotida</taxon>
        <taxon>Euplotidae</taxon>
        <taxon>Moneuplotes</taxon>
    </lineage>
</organism>
<protein>
    <submittedName>
        <fullName evidence="1">Uncharacterized protein</fullName>
    </submittedName>
</protein>
<dbReference type="EMBL" id="CAMPGE010027775">
    <property type="protein sequence ID" value="CAI2385377.1"/>
    <property type="molecule type" value="Genomic_DNA"/>
</dbReference>
<comment type="caution">
    <text evidence="1">The sequence shown here is derived from an EMBL/GenBank/DDBJ whole genome shotgun (WGS) entry which is preliminary data.</text>
</comment>
<proteinExistence type="predicted"/>